<sequence>MAHRTSTSNTPLPLDYHTDDAEAFHLLSLPLFQGLSQSDLLRIAETTPLSFAQHPQGECIAKESEACRQLTVLFKGSVEVMAEADDHGYSLTETLKAPLVIEPEHLFGLHQHYRRTYTTAEACNTLSISKQHVITLTQDFMVFRLNLLNIICTQSQRLQRQPWHPQPADLRQRIIHFFKDRSLRPAGEKVFKIKMVRLATELNASRLDISIALNAMQTDGLIKLTRGYITVPALERLT</sequence>
<dbReference type="EMBL" id="NBAX01000007">
    <property type="protein sequence ID" value="PNP93545.1"/>
    <property type="molecule type" value="Genomic_DNA"/>
</dbReference>
<dbReference type="Gene3D" id="2.60.120.10">
    <property type="entry name" value="Jelly Rolls"/>
    <property type="match status" value="1"/>
</dbReference>
<dbReference type="Proteomes" id="UP000236634">
    <property type="component" value="Unassembled WGS sequence"/>
</dbReference>
<organism evidence="2 3">
    <name type="scientific">Hoylesella timonensis</name>
    <dbReference type="NCBI Taxonomy" id="386414"/>
    <lineage>
        <taxon>Bacteria</taxon>
        <taxon>Pseudomonadati</taxon>
        <taxon>Bacteroidota</taxon>
        <taxon>Bacteroidia</taxon>
        <taxon>Bacteroidales</taxon>
        <taxon>Prevotellaceae</taxon>
        <taxon>Hoylesella</taxon>
    </lineage>
</organism>
<dbReference type="InterPro" id="IPR000595">
    <property type="entry name" value="cNMP-bd_dom"/>
</dbReference>
<name>A0A2K0XG90_9BACT</name>
<gene>
    <name evidence="2" type="ORF">BFS16_08885</name>
</gene>
<feature type="domain" description="Cyclic nucleotide-binding" evidence="1">
    <location>
        <begin position="31"/>
        <end position="95"/>
    </location>
</feature>
<dbReference type="AlphaFoldDB" id="A0A2K0XG90"/>
<protein>
    <submittedName>
        <fullName evidence="2">Crp/Fnr family transcriptional regulator</fullName>
    </submittedName>
</protein>
<accession>A0A2K0XG90</accession>
<reference evidence="2 3" key="1">
    <citation type="submission" date="2017-03" db="EMBL/GenBank/DDBJ databases">
        <authorList>
            <person name="Afonso C.L."/>
            <person name="Miller P.J."/>
            <person name="Scott M.A."/>
            <person name="Spackman E."/>
            <person name="Goraichik I."/>
            <person name="Dimitrov K.M."/>
            <person name="Suarez D.L."/>
            <person name="Swayne D.E."/>
        </authorList>
    </citation>
    <scope>NUCLEOTIDE SEQUENCE [LARGE SCALE GENOMIC DNA]</scope>
    <source>
        <strain evidence="2 3">DNF00076</strain>
    </source>
</reference>
<dbReference type="InterPro" id="IPR036390">
    <property type="entry name" value="WH_DNA-bd_sf"/>
</dbReference>
<evidence type="ECO:0000259" key="1">
    <source>
        <dbReference type="PROSITE" id="PS50042"/>
    </source>
</evidence>
<dbReference type="InterPro" id="IPR014710">
    <property type="entry name" value="RmlC-like_jellyroll"/>
</dbReference>
<dbReference type="PROSITE" id="PS50042">
    <property type="entry name" value="CNMP_BINDING_3"/>
    <property type="match status" value="1"/>
</dbReference>
<dbReference type="RefSeq" id="WP_103003673.1">
    <property type="nucleotide sequence ID" value="NZ_NBAX01000007.1"/>
</dbReference>
<dbReference type="SUPFAM" id="SSF46785">
    <property type="entry name" value="Winged helix' DNA-binding domain"/>
    <property type="match status" value="1"/>
</dbReference>
<evidence type="ECO:0000313" key="2">
    <source>
        <dbReference type="EMBL" id="PNP93545.1"/>
    </source>
</evidence>
<proteinExistence type="predicted"/>
<dbReference type="SUPFAM" id="SSF51206">
    <property type="entry name" value="cAMP-binding domain-like"/>
    <property type="match status" value="1"/>
</dbReference>
<comment type="caution">
    <text evidence="2">The sequence shown here is derived from an EMBL/GenBank/DDBJ whole genome shotgun (WGS) entry which is preliminary data.</text>
</comment>
<evidence type="ECO:0000313" key="3">
    <source>
        <dbReference type="Proteomes" id="UP000236634"/>
    </source>
</evidence>
<dbReference type="InterPro" id="IPR018490">
    <property type="entry name" value="cNMP-bd_dom_sf"/>
</dbReference>